<protein>
    <submittedName>
        <fullName evidence="1">WEB family protein</fullName>
    </submittedName>
</protein>
<comment type="caution">
    <text evidence="1">The sequence shown here is derived from an EMBL/GenBank/DDBJ whole genome shotgun (WGS) entry which is preliminary data.</text>
</comment>
<evidence type="ECO:0000313" key="2">
    <source>
        <dbReference type="Proteomes" id="UP000257109"/>
    </source>
</evidence>
<evidence type="ECO:0000313" key="1">
    <source>
        <dbReference type="EMBL" id="RDX89523.1"/>
    </source>
</evidence>
<dbReference type="OrthoDB" id="1735577at2759"/>
<keyword evidence="2" id="KW-1185">Reference proteome</keyword>
<organism evidence="1 2">
    <name type="scientific">Mucuna pruriens</name>
    <name type="common">Velvet bean</name>
    <name type="synonym">Dolichos pruriens</name>
    <dbReference type="NCBI Taxonomy" id="157652"/>
    <lineage>
        <taxon>Eukaryota</taxon>
        <taxon>Viridiplantae</taxon>
        <taxon>Streptophyta</taxon>
        <taxon>Embryophyta</taxon>
        <taxon>Tracheophyta</taxon>
        <taxon>Spermatophyta</taxon>
        <taxon>Magnoliopsida</taxon>
        <taxon>eudicotyledons</taxon>
        <taxon>Gunneridae</taxon>
        <taxon>Pentapetalae</taxon>
        <taxon>rosids</taxon>
        <taxon>fabids</taxon>
        <taxon>Fabales</taxon>
        <taxon>Fabaceae</taxon>
        <taxon>Papilionoideae</taxon>
        <taxon>50 kb inversion clade</taxon>
        <taxon>NPAAA clade</taxon>
        <taxon>indigoferoid/millettioid clade</taxon>
        <taxon>Phaseoleae</taxon>
        <taxon>Mucuna</taxon>
    </lineage>
</organism>
<dbReference type="EMBL" id="QJKJ01005646">
    <property type="protein sequence ID" value="RDX89523.1"/>
    <property type="molecule type" value="Genomic_DNA"/>
</dbReference>
<dbReference type="AlphaFoldDB" id="A0A371GGS3"/>
<reference evidence="1" key="1">
    <citation type="submission" date="2018-05" db="EMBL/GenBank/DDBJ databases">
        <title>Draft genome of Mucuna pruriens seed.</title>
        <authorList>
            <person name="Nnadi N.E."/>
            <person name="Vos R."/>
            <person name="Hasami M.H."/>
            <person name="Devisetty U.K."/>
            <person name="Aguiy J.C."/>
        </authorList>
    </citation>
    <scope>NUCLEOTIDE SEQUENCE [LARGE SCALE GENOMIC DNA]</scope>
    <source>
        <strain evidence="1">JCA_2017</strain>
    </source>
</reference>
<name>A0A371GGS3_MUCPR</name>
<feature type="non-terminal residue" evidence="1">
    <location>
        <position position="1"/>
    </location>
</feature>
<sequence length="103" mass="11636">MFFSKGHELSNVKVDSRNLSFHQVLSSSNLCFGNQFHLNLIKAKKMNAPKKVNSPRGEVGEIDTRAPFQSVKAAVSLFGEAVPRDRFSIKRRSSEDQERETPE</sequence>
<gene>
    <name evidence="1" type="ORF">CR513_28745</name>
</gene>
<accession>A0A371GGS3</accession>
<proteinExistence type="predicted"/>
<dbReference type="Proteomes" id="UP000257109">
    <property type="component" value="Unassembled WGS sequence"/>
</dbReference>
<dbReference type="STRING" id="157652.A0A371GGS3"/>